<sequence length="165" mass="17940">MPFFCRFKTTWALFCLLALLGLSSLASSAQAVPVTTKYYSLELPADWVVVNGPGKVKDAIQVLLGQKDHKASILIIVGPAKAGEAEAAVKANAQRLGGSTPVQRQGQWEFTFEQQGVKGYGIVREDKASNVLLMMLVSGDLKMANFVYNIRGPYKALMPLKPQLP</sequence>
<dbReference type="EMBL" id="JACHGO010000002">
    <property type="protein sequence ID" value="MBB5142655.1"/>
    <property type="molecule type" value="Genomic_DNA"/>
</dbReference>
<dbReference type="Proteomes" id="UP000539075">
    <property type="component" value="Unassembled WGS sequence"/>
</dbReference>
<name>A0A7W8FFC6_9BACT</name>
<proteinExistence type="predicted"/>
<dbReference type="AlphaFoldDB" id="A0A7W8FFC6"/>
<gene>
    <name evidence="2" type="ORF">HNQ38_000734</name>
</gene>
<evidence type="ECO:0000313" key="3">
    <source>
        <dbReference type="Proteomes" id="UP000539075"/>
    </source>
</evidence>
<accession>A0A7W8FFC6</accession>
<organism evidence="2 3">
    <name type="scientific">Desulfovibrio intestinalis</name>
    <dbReference type="NCBI Taxonomy" id="58621"/>
    <lineage>
        <taxon>Bacteria</taxon>
        <taxon>Pseudomonadati</taxon>
        <taxon>Thermodesulfobacteriota</taxon>
        <taxon>Desulfovibrionia</taxon>
        <taxon>Desulfovibrionales</taxon>
        <taxon>Desulfovibrionaceae</taxon>
        <taxon>Desulfovibrio</taxon>
    </lineage>
</organism>
<feature type="chain" id="PRO_5030928962" description="DUF4252 domain-containing protein" evidence="1">
    <location>
        <begin position="32"/>
        <end position="165"/>
    </location>
</feature>
<protein>
    <recommendedName>
        <fullName evidence="4">DUF4252 domain-containing protein</fullName>
    </recommendedName>
</protein>
<evidence type="ECO:0000256" key="1">
    <source>
        <dbReference type="SAM" id="SignalP"/>
    </source>
</evidence>
<dbReference type="RefSeq" id="WP_183718039.1">
    <property type="nucleotide sequence ID" value="NZ_JACHGO010000002.1"/>
</dbReference>
<feature type="signal peptide" evidence="1">
    <location>
        <begin position="1"/>
        <end position="31"/>
    </location>
</feature>
<evidence type="ECO:0008006" key="4">
    <source>
        <dbReference type="Google" id="ProtNLM"/>
    </source>
</evidence>
<reference evidence="2 3" key="1">
    <citation type="submission" date="2020-08" db="EMBL/GenBank/DDBJ databases">
        <title>Genomic Encyclopedia of Type Strains, Phase IV (KMG-IV): sequencing the most valuable type-strain genomes for metagenomic binning, comparative biology and taxonomic classification.</title>
        <authorList>
            <person name="Goeker M."/>
        </authorList>
    </citation>
    <scope>NUCLEOTIDE SEQUENCE [LARGE SCALE GENOMIC DNA]</scope>
    <source>
        <strain evidence="2 3">DSM 11275</strain>
    </source>
</reference>
<comment type="caution">
    <text evidence="2">The sequence shown here is derived from an EMBL/GenBank/DDBJ whole genome shotgun (WGS) entry which is preliminary data.</text>
</comment>
<evidence type="ECO:0000313" key="2">
    <source>
        <dbReference type="EMBL" id="MBB5142655.1"/>
    </source>
</evidence>
<keyword evidence="1" id="KW-0732">Signal</keyword>
<keyword evidence="3" id="KW-1185">Reference proteome</keyword>